<evidence type="ECO:0000313" key="1">
    <source>
        <dbReference type="EMBL" id="MBP2456250.1"/>
    </source>
</evidence>
<name>A0ABS5A3G7_9MYCO</name>
<dbReference type="Proteomes" id="UP000694460">
    <property type="component" value="Unassembled WGS sequence"/>
</dbReference>
<protein>
    <submittedName>
        <fullName evidence="1">Uncharacterized protein</fullName>
    </submittedName>
</protein>
<keyword evidence="2" id="KW-1185">Reference proteome</keyword>
<dbReference type="EMBL" id="JAGIOP010000003">
    <property type="protein sequence ID" value="MBP2456250.1"/>
    <property type="molecule type" value="Genomic_DNA"/>
</dbReference>
<reference evidence="1 2" key="1">
    <citation type="submission" date="2021-03" db="EMBL/GenBank/DDBJ databases">
        <title>Sequencing the genomes of 1000 actinobacteria strains.</title>
        <authorList>
            <person name="Klenk H.-P."/>
        </authorList>
    </citation>
    <scope>NUCLEOTIDE SEQUENCE [LARGE SCALE GENOMIC DNA]</scope>
    <source>
        <strain evidence="1 2">DSM 46713</strain>
    </source>
</reference>
<evidence type="ECO:0000313" key="2">
    <source>
        <dbReference type="Proteomes" id="UP000694460"/>
    </source>
</evidence>
<comment type="caution">
    <text evidence="1">The sequence shown here is derived from an EMBL/GenBank/DDBJ whole genome shotgun (WGS) entry which is preliminary data.</text>
</comment>
<organism evidence="1 2">
    <name type="scientific">Mycolicibacterium lutetiense</name>
    <dbReference type="NCBI Taxonomy" id="1641992"/>
    <lineage>
        <taxon>Bacteria</taxon>
        <taxon>Bacillati</taxon>
        <taxon>Actinomycetota</taxon>
        <taxon>Actinomycetes</taxon>
        <taxon>Mycobacteriales</taxon>
        <taxon>Mycobacteriaceae</taxon>
        <taxon>Mycolicibacterium</taxon>
    </lineage>
</organism>
<gene>
    <name evidence="1" type="ORF">JOF57_006226</name>
</gene>
<accession>A0ABS5A3G7</accession>
<sequence length="58" mass="6455">MGSGYWVVSVDRESGVATTSPLFNDADEAWQHSLNIEDAATYTTVVPRRVRSRKIQGE</sequence>
<proteinExistence type="predicted"/>